<proteinExistence type="predicted"/>
<reference evidence="1 2" key="1">
    <citation type="submission" date="2017-01" db="EMBL/GenBank/DDBJ databases">
        <authorList>
            <person name="Mah S.A."/>
            <person name="Swanson W.J."/>
            <person name="Moy G.W."/>
            <person name="Vacquier V.D."/>
        </authorList>
    </citation>
    <scope>NUCLEOTIDE SEQUENCE [LARGE SCALE GENOMIC DNA]</scope>
    <source>
        <strain evidence="1 2">GSMNP</strain>
    </source>
</reference>
<sequence>MAPGWSVLIPATPNKTSINNMAHPHISFTLCSSVYGCFSLQCMKYARIIGFPKHSLPPPPIRQPKCKSPHPPIPLSNYSYLPPKLFYPHITSLHNASFPLQEFSQKSPITDHTALSPHPPTQNHLPPKVLILSHSSLLSDDLSLCLSKIHPSLLPLLLIKHYPSFESLIALLSLYHFNAQPLPNHQTSAFYVSTKYYPPSSTPLQLRNVNSLPYSIPFATLSTTPEKRNTPP</sequence>
<dbReference type="Proteomes" id="UP000187283">
    <property type="component" value="Unassembled WGS sequence"/>
</dbReference>
<name>A0A1R1Y502_9FUNG</name>
<dbReference type="EMBL" id="LSSN01000899">
    <property type="protein sequence ID" value="OMJ21875.1"/>
    <property type="molecule type" value="Genomic_DNA"/>
</dbReference>
<evidence type="ECO:0000313" key="2">
    <source>
        <dbReference type="Proteomes" id="UP000187283"/>
    </source>
</evidence>
<keyword evidence="2" id="KW-1185">Reference proteome</keyword>
<comment type="caution">
    <text evidence="1">The sequence shown here is derived from an EMBL/GenBank/DDBJ whole genome shotgun (WGS) entry which is preliminary data.</text>
</comment>
<organism evidence="1 2">
    <name type="scientific">Smittium culicis</name>
    <dbReference type="NCBI Taxonomy" id="133412"/>
    <lineage>
        <taxon>Eukaryota</taxon>
        <taxon>Fungi</taxon>
        <taxon>Fungi incertae sedis</taxon>
        <taxon>Zoopagomycota</taxon>
        <taxon>Kickxellomycotina</taxon>
        <taxon>Harpellomycetes</taxon>
        <taxon>Harpellales</taxon>
        <taxon>Legeriomycetaceae</taxon>
        <taxon>Smittium</taxon>
    </lineage>
</organism>
<dbReference type="OrthoDB" id="10458886at2759"/>
<accession>A0A1R1Y502</accession>
<dbReference type="AlphaFoldDB" id="A0A1R1Y502"/>
<gene>
    <name evidence="1" type="ORF">AYI70_g3204</name>
</gene>
<protein>
    <submittedName>
        <fullName evidence="1">Uncharacterized protein</fullName>
    </submittedName>
</protein>
<evidence type="ECO:0000313" key="1">
    <source>
        <dbReference type="EMBL" id="OMJ21875.1"/>
    </source>
</evidence>